<evidence type="ECO:0000256" key="3">
    <source>
        <dbReference type="ARBA" id="ARBA00022448"/>
    </source>
</evidence>
<evidence type="ECO:0000256" key="1">
    <source>
        <dbReference type="ARBA" id="ARBA00004651"/>
    </source>
</evidence>
<reference evidence="10" key="1">
    <citation type="submission" date="2016-11" db="EMBL/GenBank/DDBJ databases">
        <authorList>
            <person name="Varghese N."/>
            <person name="Submissions S."/>
        </authorList>
    </citation>
    <scope>NUCLEOTIDE SEQUENCE [LARGE SCALE GENOMIC DNA]</scope>
    <source>
        <strain evidence="10">DSM 22212</strain>
    </source>
</reference>
<dbReference type="GO" id="GO:0015095">
    <property type="term" value="F:magnesium ion transmembrane transporter activity"/>
    <property type="evidence" value="ECO:0007669"/>
    <property type="project" value="TreeGrafter"/>
</dbReference>
<keyword evidence="10" id="KW-1185">Reference proteome</keyword>
<dbReference type="OrthoDB" id="9803416at2"/>
<evidence type="ECO:0000313" key="9">
    <source>
        <dbReference type="EMBL" id="SHK06396.1"/>
    </source>
</evidence>
<evidence type="ECO:0000256" key="8">
    <source>
        <dbReference type="SAM" id="Phobius"/>
    </source>
</evidence>
<dbReference type="GO" id="GO:0050897">
    <property type="term" value="F:cobalt ion binding"/>
    <property type="evidence" value="ECO:0007669"/>
    <property type="project" value="TreeGrafter"/>
</dbReference>
<keyword evidence="6 8" id="KW-1133">Transmembrane helix</keyword>
<dbReference type="Pfam" id="PF01544">
    <property type="entry name" value="CorA"/>
    <property type="match status" value="1"/>
</dbReference>
<dbReference type="InterPro" id="IPR045861">
    <property type="entry name" value="CorA_cytoplasmic_dom"/>
</dbReference>
<organism evidence="9 10">
    <name type="scientific">Rhodothermus profundi</name>
    <dbReference type="NCBI Taxonomy" id="633813"/>
    <lineage>
        <taxon>Bacteria</taxon>
        <taxon>Pseudomonadati</taxon>
        <taxon>Rhodothermota</taxon>
        <taxon>Rhodothermia</taxon>
        <taxon>Rhodothermales</taxon>
        <taxon>Rhodothermaceae</taxon>
        <taxon>Rhodothermus</taxon>
    </lineage>
</organism>
<dbReference type="RefSeq" id="WP_072713965.1">
    <property type="nucleotide sequence ID" value="NZ_FRAU01000001.1"/>
</dbReference>
<dbReference type="Proteomes" id="UP000185812">
    <property type="component" value="Unassembled WGS sequence"/>
</dbReference>
<dbReference type="InterPro" id="IPR002523">
    <property type="entry name" value="MgTranspt_CorA/ZnTranspt_ZntB"/>
</dbReference>
<dbReference type="PANTHER" id="PTHR46494:SF1">
    <property type="entry name" value="CORA FAMILY METAL ION TRANSPORTER (EUROFUNG)"/>
    <property type="match status" value="1"/>
</dbReference>
<sequence length="353" mass="39980">MSHWLSQICAIALAQRYRKIDLPPSTRPSSEQPPCLSATIHLIDYNATRLEERTLPPHAIESVLRCKDRPTVTWIDVVGLSDSPSISSLMPRPLSDPNPLLLQEGSAYLCIPCPRLIFNATTGSIEIEPIQLILGKGFVLTIRERPSQAFASIQSRLRQPISPIRQRDASYLAYALIDTLIDHYFEVLETLGERTNQLKASVLEQVNRPVQDRLAALQREIIAVRRVAGSLRNVFAELQRFEIPLIAPDSHLFWRSIYHRITQVIEIAELLGGLLATLMDLSLSQLRYRMHETMKVLTVIGLLFIPLILMTGVQGLPLQDMFALHGRYDYPAVMALMIVLVVGMLYGFRRKWL</sequence>
<evidence type="ECO:0000256" key="4">
    <source>
        <dbReference type="ARBA" id="ARBA00022475"/>
    </source>
</evidence>
<protein>
    <submittedName>
        <fullName evidence="9">Magnesium transporter</fullName>
    </submittedName>
</protein>
<comment type="similarity">
    <text evidence="2">Belongs to the CorA metal ion transporter (MIT) (TC 1.A.35) family.</text>
</comment>
<dbReference type="Gene3D" id="1.20.58.340">
    <property type="entry name" value="Magnesium transport protein CorA, transmembrane region"/>
    <property type="match status" value="2"/>
</dbReference>
<comment type="subcellular location">
    <subcellularLocation>
        <location evidence="1">Cell membrane</location>
        <topology evidence="1">Multi-pass membrane protein</topology>
    </subcellularLocation>
</comment>
<dbReference type="SUPFAM" id="SSF143865">
    <property type="entry name" value="CorA soluble domain-like"/>
    <property type="match status" value="1"/>
</dbReference>
<keyword evidence="4" id="KW-1003">Cell membrane</keyword>
<proteinExistence type="inferred from homology"/>
<dbReference type="PANTHER" id="PTHR46494">
    <property type="entry name" value="CORA FAMILY METAL ION TRANSPORTER (EUROFUNG)"/>
    <property type="match status" value="1"/>
</dbReference>
<evidence type="ECO:0000256" key="2">
    <source>
        <dbReference type="ARBA" id="ARBA00009765"/>
    </source>
</evidence>
<dbReference type="Gene3D" id="3.30.460.20">
    <property type="entry name" value="CorA soluble domain-like"/>
    <property type="match status" value="2"/>
</dbReference>
<name>A0A1M6PEN7_9BACT</name>
<keyword evidence="5 8" id="KW-0812">Transmembrane</keyword>
<keyword evidence="7 8" id="KW-0472">Membrane</keyword>
<dbReference type="GO" id="GO:0015087">
    <property type="term" value="F:cobalt ion transmembrane transporter activity"/>
    <property type="evidence" value="ECO:0007669"/>
    <property type="project" value="TreeGrafter"/>
</dbReference>
<gene>
    <name evidence="9" type="ORF">SAMN04488087_0152</name>
</gene>
<keyword evidence="3" id="KW-0813">Transport</keyword>
<evidence type="ECO:0000256" key="6">
    <source>
        <dbReference type="ARBA" id="ARBA00022989"/>
    </source>
</evidence>
<evidence type="ECO:0000313" key="10">
    <source>
        <dbReference type="Proteomes" id="UP000185812"/>
    </source>
</evidence>
<dbReference type="AlphaFoldDB" id="A0A1M6PEN7"/>
<dbReference type="SUPFAM" id="SSF144083">
    <property type="entry name" value="Magnesium transport protein CorA, transmembrane region"/>
    <property type="match status" value="1"/>
</dbReference>
<dbReference type="EMBL" id="FRAU01000001">
    <property type="protein sequence ID" value="SHK06396.1"/>
    <property type="molecule type" value="Genomic_DNA"/>
</dbReference>
<evidence type="ECO:0000256" key="7">
    <source>
        <dbReference type="ARBA" id="ARBA00023136"/>
    </source>
</evidence>
<feature type="transmembrane region" description="Helical" evidence="8">
    <location>
        <begin position="328"/>
        <end position="348"/>
    </location>
</feature>
<dbReference type="STRING" id="633813.SAMN04488087_0152"/>
<dbReference type="GO" id="GO:0000287">
    <property type="term" value="F:magnesium ion binding"/>
    <property type="evidence" value="ECO:0007669"/>
    <property type="project" value="TreeGrafter"/>
</dbReference>
<evidence type="ECO:0000256" key="5">
    <source>
        <dbReference type="ARBA" id="ARBA00022692"/>
    </source>
</evidence>
<feature type="transmembrane region" description="Helical" evidence="8">
    <location>
        <begin position="296"/>
        <end position="316"/>
    </location>
</feature>
<dbReference type="GO" id="GO:0005886">
    <property type="term" value="C:plasma membrane"/>
    <property type="evidence" value="ECO:0007669"/>
    <property type="project" value="UniProtKB-SubCell"/>
</dbReference>
<accession>A0A1M6PEN7</accession>
<dbReference type="InterPro" id="IPR045863">
    <property type="entry name" value="CorA_TM1_TM2"/>
</dbReference>